<dbReference type="Proteomes" id="UP000887579">
    <property type="component" value="Unplaced"/>
</dbReference>
<evidence type="ECO:0000313" key="1">
    <source>
        <dbReference type="Proteomes" id="UP000887579"/>
    </source>
</evidence>
<name>A0AC34G1W1_9BILA</name>
<protein>
    <submittedName>
        <fullName evidence="2">Uncharacterized protein</fullName>
    </submittedName>
</protein>
<organism evidence="1 2">
    <name type="scientific">Panagrolaimus sp. ES5</name>
    <dbReference type="NCBI Taxonomy" id="591445"/>
    <lineage>
        <taxon>Eukaryota</taxon>
        <taxon>Metazoa</taxon>
        <taxon>Ecdysozoa</taxon>
        <taxon>Nematoda</taxon>
        <taxon>Chromadorea</taxon>
        <taxon>Rhabditida</taxon>
        <taxon>Tylenchina</taxon>
        <taxon>Panagrolaimomorpha</taxon>
        <taxon>Panagrolaimoidea</taxon>
        <taxon>Panagrolaimidae</taxon>
        <taxon>Panagrolaimus</taxon>
    </lineage>
</organism>
<proteinExistence type="predicted"/>
<sequence>MILEAGISEERIHSVKGPVSDENVLKALIEETVEKFGKLDILINNVGIANKEGISDRRSMENLDYVLNVNLKSVIQLTELAISHLEKSKGNIVCVSSIAALHTSPSHFYGIAKAGLDHFVRNYAAILAPSGVRINTLNPGATETNFFARQGFTQENLNKFKDHFPIPLGRWASPIDMANTIIFMASENASYMTGQNIVVDGGVLIKSAAIK</sequence>
<dbReference type="WBParaSite" id="ES5_v2.g23634.t1">
    <property type="protein sequence ID" value="ES5_v2.g23634.t1"/>
    <property type="gene ID" value="ES5_v2.g23634"/>
</dbReference>
<reference evidence="2" key="1">
    <citation type="submission" date="2022-11" db="UniProtKB">
        <authorList>
            <consortium name="WormBaseParasite"/>
        </authorList>
    </citation>
    <scope>IDENTIFICATION</scope>
</reference>
<accession>A0AC34G1W1</accession>
<evidence type="ECO:0000313" key="2">
    <source>
        <dbReference type="WBParaSite" id="ES5_v2.g23634.t1"/>
    </source>
</evidence>